<name>A0ABQ9HES5_9NEOP</name>
<evidence type="ECO:0000256" key="1">
    <source>
        <dbReference type="SAM" id="MobiDB-lite"/>
    </source>
</evidence>
<comment type="caution">
    <text evidence="2">The sequence shown here is derived from an EMBL/GenBank/DDBJ whole genome shotgun (WGS) entry which is preliminary data.</text>
</comment>
<dbReference type="Proteomes" id="UP001159363">
    <property type="component" value="Chromosome 4"/>
</dbReference>
<feature type="region of interest" description="Disordered" evidence="1">
    <location>
        <begin position="279"/>
        <end position="300"/>
    </location>
</feature>
<organism evidence="2 3">
    <name type="scientific">Dryococelus australis</name>
    <dbReference type="NCBI Taxonomy" id="614101"/>
    <lineage>
        <taxon>Eukaryota</taxon>
        <taxon>Metazoa</taxon>
        <taxon>Ecdysozoa</taxon>
        <taxon>Arthropoda</taxon>
        <taxon>Hexapoda</taxon>
        <taxon>Insecta</taxon>
        <taxon>Pterygota</taxon>
        <taxon>Neoptera</taxon>
        <taxon>Polyneoptera</taxon>
        <taxon>Phasmatodea</taxon>
        <taxon>Verophasmatodea</taxon>
        <taxon>Anareolatae</taxon>
        <taxon>Phasmatidae</taxon>
        <taxon>Eurycanthinae</taxon>
        <taxon>Dryococelus</taxon>
    </lineage>
</organism>
<feature type="compositionally biased region" description="Basic and acidic residues" evidence="1">
    <location>
        <begin position="279"/>
        <end position="291"/>
    </location>
</feature>
<gene>
    <name evidence="2" type="ORF">PR048_014639</name>
</gene>
<feature type="region of interest" description="Disordered" evidence="1">
    <location>
        <begin position="350"/>
        <end position="420"/>
    </location>
</feature>
<dbReference type="EMBL" id="JARBHB010000005">
    <property type="protein sequence ID" value="KAJ8882825.1"/>
    <property type="molecule type" value="Genomic_DNA"/>
</dbReference>
<reference evidence="2 3" key="1">
    <citation type="submission" date="2023-02" db="EMBL/GenBank/DDBJ databases">
        <title>LHISI_Scaffold_Assembly.</title>
        <authorList>
            <person name="Stuart O.P."/>
            <person name="Cleave R."/>
            <person name="Magrath M.J.L."/>
            <person name="Mikheyev A.S."/>
        </authorList>
    </citation>
    <scope>NUCLEOTIDE SEQUENCE [LARGE SCALE GENOMIC DNA]</scope>
    <source>
        <strain evidence="2">Daus_M_001</strain>
        <tissue evidence="2">Leg muscle</tissue>
    </source>
</reference>
<evidence type="ECO:0000313" key="2">
    <source>
        <dbReference type="EMBL" id="KAJ8882825.1"/>
    </source>
</evidence>
<protein>
    <submittedName>
        <fullName evidence="2">Uncharacterized protein</fullName>
    </submittedName>
</protein>
<keyword evidence="3" id="KW-1185">Reference proteome</keyword>
<feature type="compositionally biased region" description="Basic and acidic residues" evidence="1">
    <location>
        <begin position="356"/>
        <end position="377"/>
    </location>
</feature>
<proteinExistence type="predicted"/>
<accession>A0ABQ9HES5</accession>
<evidence type="ECO:0000313" key="3">
    <source>
        <dbReference type="Proteomes" id="UP001159363"/>
    </source>
</evidence>
<sequence length="585" mass="66530">MRNESEDFTDRCITANEIQNTVTGDNLRRLDFLPVAGMRKMPVSKYCSTLVQCSWRRRTRINVTITRDSILQCGVYSVHLAKVAARSCYDYFRLLHNNAMSIGAGKIEPKKKGETLHSHRSFCSTAEFLVYKMSLRIRDAYHLRPVALKATVPQTQPSLQLNLPPNKCFGDLQAMRTEFRTTVEVYRQDVVGWYFSCGRIRSLTGCSRRALRTVLVSDWLLQAAKRFRLAWLPASESMLPGAVVCKQYSDVLLANDPIVLACAVVPMWVIEVSTEKRRNERAGEMGDRRENPPTSGIVRHDSHMRKFGSEHANCSATAAPVQAYQEKFRAPEQRLLLPLNGAAYHALGTQKKKKNGWRENKMRRSSGEMRMKKKQEEGQGTSTSWRKVKRGMYGLTPECKGGRNGRSPSKPVNQRHRQARFSCAKIRERSAEYRTLLKKLRCKMEYTCAERTDMISMHEHANCNRVARNWVFERRAGNSERPRSVKTVGVVERVLRHIENNLEGGTREVARGEGAHQGRLYSPDGILHCWKLKLQPQDGSELLQAKLLDRIFITNRCWAGMTVHNTGLGHACTTAAPPKTIVVLP</sequence>